<gene>
    <name evidence="3" type="primary">PREX1_4</name>
    <name evidence="3" type="ORF">AMECASPLE_027755</name>
</gene>
<feature type="region of interest" description="Disordered" evidence="1">
    <location>
        <begin position="1"/>
        <end position="28"/>
    </location>
</feature>
<evidence type="ECO:0000313" key="4">
    <source>
        <dbReference type="Proteomes" id="UP001469553"/>
    </source>
</evidence>
<dbReference type="InterPro" id="IPR035899">
    <property type="entry name" value="DBL_dom_sf"/>
</dbReference>
<comment type="caution">
    <text evidence="3">The sequence shown here is derived from an EMBL/GenBank/DDBJ whole genome shotgun (WGS) entry which is preliminary data.</text>
</comment>
<dbReference type="Gene3D" id="1.20.900.10">
    <property type="entry name" value="Dbl homology (DH) domain"/>
    <property type="match status" value="1"/>
</dbReference>
<proteinExistence type="predicted"/>
<feature type="non-terminal residue" evidence="3">
    <location>
        <position position="101"/>
    </location>
</feature>
<dbReference type="SUPFAM" id="SSF48065">
    <property type="entry name" value="DBL homology domain (DH-domain)"/>
    <property type="match status" value="1"/>
</dbReference>
<protein>
    <submittedName>
        <fullName evidence="3">Phosphatidylinositol-3,4, 5-trisphosphate-dependent Rac exchanger 1 protein</fullName>
    </submittedName>
</protein>
<accession>A0ABV0ZE56</accession>
<evidence type="ECO:0000256" key="1">
    <source>
        <dbReference type="SAM" id="MobiDB-lite"/>
    </source>
</evidence>
<feature type="compositionally biased region" description="Low complexity" evidence="1">
    <location>
        <begin position="19"/>
        <end position="28"/>
    </location>
</feature>
<dbReference type="Pfam" id="PF00621">
    <property type="entry name" value="RhoGEF"/>
    <property type="match status" value="1"/>
</dbReference>
<evidence type="ECO:0000313" key="3">
    <source>
        <dbReference type="EMBL" id="MEQ2304508.1"/>
    </source>
</evidence>
<keyword evidence="4" id="KW-1185">Reference proteome</keyword>
<evidence type="ECO:0000259" key="2">
    <source>
        <dbReference type="PROSITE" id="PS50010"/>
    </source>
</evidence>
<name>A0ABV0ZE56_9TELE</name>
<dbReference type="PROSITE" id="PS50010">
    <property type="entry name" value="DH_2"/>
    <property type="match status" value="1"/>
</dbReference>
<dbReference type="EMBL" id="JAHRIP010059401">
    <property type="protein sequence ID" value="MEQ2304508.1"/>
    <property type="molecule type" value="Genomic_DNA"/>
</dbReference>
<feature type="domain" description="DH" evidence="2">
    <location>
        <begin position="36"/>
        <end position="101"/>
    </location>
</feature>
<reference evidence="3 4" key="1">
    <citation type="submission" date="2021-06" db="EMBL/GenBank/DDBJ databases">
        <authorList>
            <person name="Palmer J.M."/>
        </authorList>
    </citation>
    <scope>NUCLEOTIDE SEQUENCE [LARGE SCALE GENOMIC DNA]</scope>
    <source>
        <strain evidence="3 4">AS_MEX2019</strain>
        <tissue evidence="3">Muscle</tissue>
    </source>
</reference>
<dbReference type="Proteomes" id="UP001469553">
    <property type="component" value="Unassembled WGS sequence"/>
</dbReference>
<sequence length="101" mass="11251">MKTDNTSLGETGHARRVVSHSTDSTSVDGSCHMGDLISAFLHRIRQIPDDQQCLSPEHVKILFSNIEDILELHKEVLSAVESSLQPEPHPNHSLGHVFLQF</sequence>
<dbReference type="InterPro" id="IPR000219">
    <property type="entry name" value="DH_dom"/>
</dbReference>
<organism evidence="3 4">
    <name type="scientific">Ameca splendens</name>
    <dbReference type="NCBI Taxonomy" id="208324"/>
    <lineage>
        <taxon>Eukaryota</taxon>
        <taxon>Metazoa</taxon>
        <taxon>Chordata</taxon>
        <taxon>Craniata</taxon>
        <taxon>Vertebrata</taxon>
        <taxon>Euteleostomi</taxon>
        <taxon>Actinopterygii</taxon>
        <taxon>Neopterygii</taxon>
        <taxon>Teleostei</taxon>
        <taxon>Neoteleostei</taxon>
        <taxon>Acanthomorphata</taxon>
        <taxon>Ovalentaria</taxon>
        <taxon>Atherinomorphae</taxon>
        <taxon>Cyprinodontiformes</taxon>
        <taxon>Goodeidae</taxon>
        <taxon>Ameca</taxon>
    </lineage>
</organism>